<dbReference type="AlphaFoldDB" id="A0A2T3ASU9"/>
<organism evidence="1 2">
    <name type="scientific">Amorphotheca resinae ATCC 22711</name>
    <dbReference type="NCBI Taxonomy" id="857342"/>
    <lineage>
        <taxon>Eukaryota</taxon>
        <taxon>Fungi</taxon>
        <taxon>Dikarya</taxon>
        <taxon>Ascomycota</taxon>
        <taxon>Pezizomycotina</taxon>
        <taxon>Leotiomycetes</taxon>
        <taxon>Helotiales</taxon>
        <taxon>Amorphothecaceae</taxon>
        <taxon>Amorphotheca</taxon>
    </lineage>
</organism>
<sequence>MLCEARSSNSLFSFLSLSSSFSLLSPLHARHLAGISFSDTHFGACATSQDLMTCPHSRYTMRRRQCGQSWYRESVSSH</sequence>
<dbReference type="InParanoid" id="A0A2T3ASU9"/>
<dbReference type="Proteomes" id="UP000241818">
    <property type="component" value="Unassembled WGS sequence"/>
</dbReference>
<protein>
    <submittedName>
        <fullName evidence="1">Uncharacterized protein</fullName>
    </submittedName>
</protein>
<name>A0A2T3ASU9_AMORE</name>
<reference evidence="1 2" key="1">
    <citation type="journal article" date="2018" name="New Phytol.">
        <title>Comparative genomics and transcriptomics depict ericoid mycorrhizal fungi as versatile saprotrophs and plant mutualists.</title>
        <authorList>
            <person name="Martino E."/>
            <person name="Morin E."/>
            <person name="Grelet G.A."/>
            <person name="Kuo A."/>
            <person name="Kohler A."/>
            <person name="Daghino S."/>
            <person name="Barry K.W."/>
            <person name="Cichocki N."/>
            <person name="Clum A."/>
            <person name="Dockter R.B."/>
            <person name="Hainaut M."/>
            <person name="Kuo R.C."/>
            <person name="LaButti K."/>
            <person name="Lindahl B.D."/>
            <person name="Lindquist E.A."/>
            <person name="Lipzen A."/>
            <person name="Khouja H.R."/>
            <person name="Magnuson J."/>
            <person name="Murat C."/>
            <person name="Ohm R.A."/>
            <person name="Singer S.W."/>
            <person name="Spatafora J.W."/>
            <person name="Wang M."/>
            <person name="Veneault-Fourrey C."/>
            <person name="Henrissat B."/>
            <person name="Grigoriev I.V."/>
            <person name="Martin F.M."/>
            <person name="Perotto S."/>
        </authorList>
    </citation>
    <scope>NUCLEOTIDE SEQUENCE [LARGE SCALE GENOMIC DNA]</scope>
    <source>
        <strain evidence="1 2">ATCC 22711</strain>
    </source>
</reference>
<dbReference type="GeneID" id="36571782"/>
<accession>A0A2T3ASU9</accession>
<proteinExistence type="predicted"/>
<dbReference type="RefSeq" id="XP_024717710.1">
    <property type="nucleotide sequence ID" value="XM_024863701.1"/>
</dbReference>
<evidence type="ECO:0000313" key="2">
    <source>
        <dbReference type="Proteomes" id="UP000241818"/>
    </source>
</evidence>
<keyword evidence="2" id="KW-1185">Reference proteome</keyword>
<gene>
    <name evidence="1" type="ORF">M430DRAFT_175593</name>
</gene>
<dbReference type="EMBL" id="KZ679016">
    <property type="protein sequence ID" value="PSS10531.1"/>
    <property type="molecule type" value="Genomic_DNA"/>
</dbReference>
<evidence type="ECO:0000313" key="1">
    <source>
        <dbReference type="EMBL" id="PSS10531.1"/>
    </source>
</evidence>